<dbReference type="Gene3D" id="1.20.5.1930">
    <property type="match status" value="1"/>
</dbReference>
<dbReference type="AlphaFoldDB" id="A0A9Y2IKC8"/>
<evidence type="ECO:0000256" key="1">
    <source>
        <dbReference type="ARBA" id="ARBA00000085"/>
    </source>
</evidence>
<feature type="transmembrane region" description="Helical" evidence="9">
    <location>
        <begin position="132"/>
        <end position="155"/>
    </location>
</feature>
<evidence type="ECO:0000256" key="2">
    <source>
        <dbReference type="ARBA" id="ARBA00012438"/>
    </source>
</evidence>
<keyword evidence="5" id="KW-0547">Nucleotide-binding</keyword>
<evidence type="ECO:0000313" key="13">
    <source>
        <dbReference type="Proteomes" id="UP001236014"/>
    </source>
</evidence>
<evidence type="ECO:0000259" key="10">
    <source>
        <dbReference type="Pfam" id="PF02518"/>
    </source>
</evidence>
<feature type="transmembrane region" description="Helical" evidence="9">
    <location>
        <begin position="76"/>
        <end position="99"/>
    </location>
</feature>
<evidence type="ECO:0000256" key="8">
    <source>
        <dbReference type="ARBA" id="ARBA00023012"/>
    </source>
</evidence>
<evidence type="ECO:0000313" key="12">
    <source>
        <dbReference type="EMBL" id="WIX80601.1"/>
    </source>
</evidence>
<feature type="domain" description="Signal transduction histidine kinase subgroup 3 dimerisation and phosphoacceptor" evidence="11">
    <location>
        <begin position="178"/>
        <end position="244"/>
    </location>
</feature>
<feature type="transmembrane region" description="Helical" evidence="9">
    <location>
        <begin position="12"/>
        <end position="32"/>
    </location>
</feature>
<keyword evidence="9" id="KW-1133">Transmembrane helix</keyword>
<name>A0A9Y2IKC8_9PSEU</name>
<dbReference type="InterPro" id="IPR011712">
    <property type="entry name" value="Sig_transdc_His_kin_sub3_dim/P"/>
</dbReference>
<dbReference type="GO" id="GO:0000155">
    <property type="term" value="F:phosphorelay sensor kinase activity"/>
    <property type="evidence" value="ECO:0007669"/>
    <property type="project" value="InterPro"/>
</dbReference>
<sequence>MQDWWRARNPWFGRVFRTFVVLVFTLGATSAAGRWQPGAHPLSAAGAAWLVATVLTLLVVHRFPLPVFVVTAASAYAFYASAEPGGPIILVPTIALFMLTRRSGPVVAGWTGAGVLVAGYAAHVIATRSFAIAPSAGVFVVWLAAVIGIGTAVRYQFAALAARREQAVEHRHRLAEQERLQIAREVHDVVAHSLAMINVQAGVAAHVADRRPEQAKEALLNIKAASASALNDLRATLAVLRSGEDKAPAPSLAQLGELLDHARSAGLEVRLRGDAGDVPAPVAGATYRILQESLTNVVRHAEGAQHVDVHFDRRPGALTLTVRDDGRATTAPTPGHGLRGMNERAAALGGTVQAGLVSATGGGFEVRAELPVKGEE</sequence>
<feature type="transmembrane region" description="Helical" evidence="9">
    <location>
        <begin position="106"/>
        <end position="126"/>
    </location>
</feature>
<keyword evidence="8" id="KW-0902">Two-component regulatory system</keyword>
<dbReference type="InterPro" id="IPR003594">
    <property type="entry name" value="HATPase_dom"/>
</dbReference>
<keyword evidence="4" id="KW-0808">Transferase</keyword>
<dbReference type="InterPro" id="IPR036890">
    <property type="entry name" value="HATPase_C_sf"/>
</dbReference>
<keyword evidence="3" id="KW-0597">Phosphoprotein</keyword>
<evidence type="ECO:0000256" key="3">
    <source>
        <dbReference type="ARBA" id="ARBA00022553"/>
    </source>
</evidence>
<feature type="transmembrane region" description="Helical" evidence="9">
    <location>
        <begin position="44"/>
        <end position="64"/>
    </location>
</feature>
<dbReference type="Pfam" id="PF02518">
    <property type="entry name" value="HATPase_c"/>
    <property type="match status" value="1"/>
</dbReference>
<evidence type="ECO:0000259" key="11">
    <source>
        <dbReference type="Pfam" id="PF07730"/>
    </source>
</evidence>
<dbReference type="GO" id="GO:0005524">
    <property type="term" value="F:ATP binding"/>
    <property type="evidence" value="ECO:0007669"/>
    <property type="project" value="UniProtKB-KW"/>
</dbReference>
<dbReference type="EMBL" id="CP127294">
    <property type="protein sequence ID" value="WIX80601.1"/>
    <property type="molecule type" value="Genomic_DNA"/>
</dbReference>
<dbReference type="Proteomes" id="UP001236014">
    <property type="component" value="Chromosome"/>
</dbReference>
<dbReference type="GO" id="GO:0046983">
    <property type="term" value="F:protein dimerization activity"/>
    <property type="evidence" value="ECO:0007669"/>
    <property type="project" value="InterPro"/>
</dbReference>
<keyword evidence="7" id="KW-0067">ATP-binding</keyword>
<evidence type="ECO:0000256" key="7">
    <source>
        <dbReference type="ARBA" id="ARBA00022840"/>
    </source>
</evidence>
<dbReference type="CDD" id="cd16917">
    <property type="entry name" value="HATPase_UhpB-NarQ-NarX-like"/>
    <property type="match status" value="1"/>
</dbReference>
<organism evidence="12 13">
    <name type="scientific">Amycolatopsis carbonis</name>
    <dbReference type="NCBI Taxonomy" id="715471"/>
    <lineage>
        <taxon>Bacteria</taxon>
        <taxon>Bacillati</taxon>
        <taxon>Actinomycetota</taxon>
        <taxon>Actinomycetes</taxon>
        <taxon>Pseudonocardiales</taxon>
        <taxon>Pseudonocardiaceae</taxon>
        <taxon>Amycolatopsis</taxon>
    </lineage>
</organism>
<reference evidence="12 13" key="1">
    <citation type="submission" date="2023-06" db="EMBL/GenBank/DDBJ databases">
        <authorList>
            <person name="Oyuntsetseg B."/>
            <person name="Kim S.B."/>
        </authorList>
    </citation>
    <scope>NUCLEOTIDE SEQUENCE [LARGE SCALE GENOMIC DNA]</scope>
    <source>
        <strain evidence="12 13">2-15</strain>
    </source>
</reference>
<dbReference type="EC" id="2.7.13.3" evidence="2"/>
<dbReference type="InterPro" id="IPR050482">
    <property type="entry name" value="Sensor_HK_TwoCompSys"/>
</dbReference>
<evidence type="ECO:0000256" key="5">
    <source>
        <dbReference type="ARBA" id="ARBA00022741"/>
    </source>
</evidence>
<evidence type="ECO:0000256" key="9">
    <source>
        <dbReference type="SAM" id="Phobius"/>
    </source>
</evidence>
<evidence type="ECO:0000256" key="6">
    <source>
        <dbReference type="ARBA" id="ARBA00022777"/>
    </source>
</evidence>
<protein>
    <recommendedName>
        <fullName evidence="2">histidine kinase</fullName>
        <ecNumber evidence="2">2.7.13.3</ecNumber>
    </recommendedName>
</protein>
<keyword evidence="13" id="KW-1185">Reference proteome</keyword>
<dbReference type="Pfam" id="PF07730">
    <property type="entry name" value="HisKA_3"/>
    <property type="match status" value="1"/>
</dbReference>
<keyword evidence="6 12" id="KW-0418">Kinase</keyword>
<gene>
    <name evidence="12" type="ORF">QRX50_07485</name>
</gene>
<dbReference type="PANTHER" id="PTHR24421">
    <property type="entry name" value="NITRATE/NITRITE SENSOR PROTEIN NARX-RELATED"/>
    <property type="match status" value="1"/>
</dbReference>
<proteinExistence type="predicted"/>
<evidence type="ECO:0000256" key="4">
    <source>
        <dbReference type="ARBA" id="ARBA00022679"/>
    </source>
</evidence>
<dbReference type="RefSeq" id="WP_285971228.1">
    <property type="nucleotide sequence ID" value="NZ_CP127294.1"/>
</dbReference>
<feature type="domain" description="Histidine kinase/HSP90-like ATPase" evidence="10">
    <location>
        <begin position="287"/>
        <end position="373"/>
    </location>
</feature>
<accession>A0A9Y2IKC8</accession>
<dbReference type="PANTHER" id="PTHR24421:SF10">
    <property type="entry name" value="NITRATE_NITRITE SENSOR PROTEIN NARQ"/>
    <property type="match status" value="1"/>
</dbReference>
<comment type="catalytic activity">
    <reaction evidence="1">
        <text>ATP + protein L-histidine = ADP + protein N-phospho-L-histidine.</text>
        <dbReference type="EC" id="2.7.13.3"/>
    </reaction>
</comment>
<keyword evidence="9" id="KW-0812">Transmembrane</keyword>
<keyword evidence="9" id="KW-0472">Membrane</keyword>
<dbReference type="Gene3D" id="3.30.565.10">
    <property type="entry name" value="Histidine kinase-like ATPase, C-terminal domain"/>
    <property type="match status" value="1"/>
</dbReference>
<dbReference type="SUPFAM" id="SSF55874">
    <property type="entry name" value="ATPase domain of HSP90 chaperone/DNA topoisomerase II/histidine kinase"/>
    <property type="match status" value="1"/>
</dbReference>
<dbReference type="KEGG" id="acab:QRX50_07485"/>
<dbReference type="GO" id="GO:0016020">
    <property type="term" value="C:membrane"/>
    <property type="evidence" value="ECO:0007669"/>
    <property type="project" value="InterPro"/>
</dbReference>